<evidence type="ECO:0000313" key="1">
    <source>
        <dbReference type="EMBL" id="MBV7380512.1"/>
    </source>
</evidence>
<dbReference type="Pfam" id="PF11316">
    <property type="entry name" value="Rhamno_transf"/>
    <property type="match status" value="1"/>
</dbReference>
<organism evidence="1 2">
    <name type="scientific">Maritimibacter dapengensis</name>
    <dbReference type="NCBI Taxonomy" id="2836868"/>
    <lineage>
        <taxon>Bacteria</taxon>
        <taxon>Pseudomonadati</taxon>
        <taxon>Pseudomonadota</taxon>
        <taxon>Alphaproteobacteria</taxon>
        <taxon>Rhodobacterales</taxon>
        <taxon>Roseobacteraceae</taxon>
        <taxon>Maritimibacter</taxon>
    </lineage>
</organism>
<dbReference type="EMBL" id="JAHUZE010000004">
    <property type="protein sequence ID" value="MBV7380512.1"/>
    <property type="molecule type" value="Genomic_DNA"/>
</dbReference>
<keyword evidence="1" id="KW-0808">Transferase</keyword>
<keyword evidence="2" id="KW-1185">Reference proteome</keyword>
<protein>
    <submittedName>
        <fullName evidence="1">Rhamnosyl transferase</fullName>
    </submittedName>
</protein>
<reference evidence="1 2" key="1">
    <citation type="submission" date="2021-05" db="EMBL/GenBank/DDBJ databases">
        <title>Culturable bacteria isolated from Daya Bay.</title>
        <authorList>
            <person name="Zheng W."/>
            <person name="Yu S."/>
            <person name="Huang Y."/>
        </authorList>
    </citation>
    <scope>NUCLEOTIDE SEQUENCE [LARGE SCALE GENOMIC DNA]</scope>
    <source>
        <strain evidence="1 2">DP4N28-5</strain>
    </source>
</reference>
<name>A0ABS6T5H8_9RHOB</name>
<gene>
    <name evidence="1" type="ORF">KJP28_16425</name>
</gene>
<proteinExistence type="predicted"/>
<dbReference type="RefSeq" id="WP_218393718.1">
    <property type="nucleotide sequence ID" value="NZ_JAHUZE010000004.1"/>
</dbReference>
<sequence length="285" mass="32713">MSDIHDSTAEGLQVLGLCRFSVPTKDAFQTTQPTQAEKRAFLYDPARLDYRFAWFENMLLPSIAAQRDKAFRLIVMMGHDFPEPWRSRMEGHIAAHPQLVAEYVPYSFHRRRVGIVMAKHSDPKADAIAQFRLDDDDAVAIDFVRSLRSDYLDLESYFHHQERMALEYGRGMVVLDRGDGALGLRPVVTHFWSAALAIFTRPGDGHHLLEKAHYHTWRSMPAVSNTDEFMFLRGEHGTNDSKTALPFQRIEMDREDVIETLRLRFEVDLEALRRAVVAARDPASV</sequence>
<comment type="caution">
    <text evidence="1">The sequence shown here is derived from an EMBL/GenBank/DDBJ whole genome shotgun (WGS) entry which is preliminary data.</text>
</comment>
<dbReference type="Proteomes" id="UP000756530">
    <property type="component" value="Unassembled WGS sequence"/>
</dbReference>
<evidence type="ECO:0000313" key="2">
    <source>
        <dbReference type="Proteomes" id="UP000756530"/>
    </source>
</evidence>
<accession>A0ABS6T5H8</accession>
<dbReference type="GO" id="GO:0016740">
    <property type="term" value="F:transferase activity"/>
    <property type="evidence" value="ECO:0007669"/>
    <property type="project" value="UniProtKB-KW"/>
</dbReference>
<dbReference type="InterPro" id="IPR021466">
    <property type="entry name" value="Put_rhamnosyl_transferase"/>
</dbReference>